<dbReference type="InterPro" id="IPR013738">
    <property type="entry name" value="Beta_galactosidase_Trimer"/>
</dbReference>
<proteinExistence type="inferred from homology"/>
<keyword evidence="12" id="KW-1185">Reference proteome</keyword>
<dbReference type="Gene3D" id="3.20.20.80">
    <property type="entry name" value="Glycosidases"/>
    <property type="match status" value="1"/>
</dbReference>
<dbReference type="Proteomes" id="UP001526246">
    <property type="component" value="Unassembled WGS sequence"/>
</dbReference>
<dbReference type="EC" id="3.2.1.23" evidence="3 8"/>
<comment type="caution">
    <text evidence="11">The sequence shown here is derived from an EMBL/GenBank/DDBJ whole genome shotgun (WGS) entry which is preliminary data.</text>
</comment>
<feature type="domain" description="Glycoside hydrolase family 42 N-terminal" evidence="9">
    <location>
        <begin position="6"/>
        <end position="389"/>
    </location>
</feature>
<evidence type="ECO:0000256" key="3">
    <source>
        <dbReference type="ARBA" id="ARBA00012756"/>
    </source>
</evidence>
<name>A0ABT3JCV1_9SPHN</name>
<evidence type="ECO:0000256" key="5">
    <source>
        <dbReference type="ARBA" id="ARBA00022801"/>
    </source>
</evidence>
<dbReference type="InterPro" id="IPR013529">
    <property type="entry name" value="Glyco_hydro_42_N"/>
</dbReference>
<feature type="domain" description="Beta-galactosidase trimerisation" evidence="10">
    <location>
        <begin position="399"/>
        <end position="530"/>
    </location>
</feature>
<dbReference type="SUPFAM" id="SSF52317">
    <property type="entry name" value="Class I glutamine amidotransferase-like"/>
    <property type="match status" value="1"/>
</dbReference>
<dbReference type="PANTHER" id="PTHR36447:SF2">
    <property type="entry name" value="BETA-GALACTOSIDASE YESZ"/>
    <property type="match status" value="1"/>
</dbReference>
<dbReference type="Gene3D" id="2.60.40.1180">
    <property type="entry name" value="Golgi alpha-mannosidase II"/>
    <property type="match status" value="1"/>
</dbReference>
<dbReference type="RefSeq" id="WP_264880903.1">
    <property type="nucleotide sequence ID" value="NZ_JAPDOB010000001.1"/>
</dbReference>
<evidence type="ECO:0000256" key="2">
    <source>
        <dbReference type="ARBA" id="ARBA00005940"/>
    </source>
</evidence>
<evidence type="ECO:0000259" key="9">
    <source>
        <dbReference type="Pfam" id="PF02449"/>
    </source>
</evidence>
<accession>A0ABT3JCV1</accession>
<dbReference type="PANTHER" id="PTHR36447">
    <property type="entry name" value="BETA-GALACTOSIDASE GANA"/>
    <property type="match status" value="1"/>
</dbReference>
<dbReference type="InterPro" id="IPR029062">
    <property type="entry name" value="Class_I_gatase-like"/>
</dbReference>
<evidence type="ECO:0000256" key="7">
    <source>
        <dbReference type="ARBA" id="ARBA00023295"/>
    </source>
</evidence>
<protein>
    <recommendedName>
        <fullName evidence="3 8">Beta-galactosidase</fullName>
        <shortName evidence="8">Beta-gal</shortName>
        <ecNumber evidence="3 8">3.2.1.23</ecNumber>
    </recommendedName>
</protein>
<dbReference type="Pfam" id="PF02449">
    <property type="entry name" value="Glyco_hydro_42"/>
    <property type="match status" value="1"/>
</dbReference>
<dbReference type="SUPFAM" id="SSF51445">
    <property type="entry name" value="(Trans)glycosidases"/>
    <property type="match status" value="1"/>
</dbReference>
<keyword evidence="6" id="KW-0862">Zinc</keyword>
<dbReference type="EMBL" id="JAPDOB010000001">
    <property type="protein sequence ID" value="MCW3796903.1"/>
    <property type="molecule type" value="Genomic_DNA"/>
</dbReference>
<comment type="catalytic activity">
    <reaction evidence="1 8">
        <text>Hydrolysis of terminal non-reducing beta-D-galactose residues in beta-D-galactosides.</text>
        <dbReference type="EC" id="3.2.1.23"/>
    </reaction>
</comment>
<dbReference type="PIRSF" id="PIRSF001084">
    <property type="entry name" value="B-galactosidase"/>
    <property type="match status" value="1"/>
</dbReference>
<organism evidence="11 12">
    <name type="scientific">Sphingomonas arvum</name>
    <dbReference type="NCBI Taxonomy" id="2992113"/>
    <lineage>
        <taxon>Bacteria</taxon>
        <taxon>Pseudomonadati</taxon>
        <taxon>Pseudomonadota</taxon>
        <taxon>Alphaproteobacteria</taxon>
        <taxon>Sphingomonadales</taxon>
        <taxon>Sphingomonadaceae</taxon>
        <taxon>Sphingomonas</taxon>
    </lineage>
</organism>
<keyword evidence="5 8" id="KW-0378">Hydrolase</keyword>
<evidence type="ECO:0000259" key="10">
    <source>
        <dbReference type="Pfam" id="PF08532"/>
    </source>
</evidence>
<evidence type="ECO:0000256" key="1">
    <source>
        <dbReference type="ARBA" id="ARBA00001412"/>
    </source>
</evidence>
<gene>
    <name evidence="11" type="ORF">OMW55_03670</name>
</gene>
<keyword evidence="4" id="KW-0479">Metal-binding</keyword>
<evidence type="ECO:0000256" key="6">
    <source>
        <dbReference type="ARBA" id="ARBA00022833"/>
    </source>
</evidence>
<evidence type="ECO:0000256" key="4">
    <source>
        <dbReference type="ARBA" id="ARBA00022723"/>
    </source>
</evidence>
<evidence type="ECO:0000313" key="12">
    <source>
        <dbReference type="Proteomes" id="UP001526246"/>
    </source>
</evidence>
<keyword evidence="7 8" id="KW-0326">Glycosidase</keyword>
<dbReference type="Pfam" id="PF08532">
    <property type="entry name" value="Glyco_hydro_42M"/>
    <property type="match status" value="1"/>
</dbReference>
<reference evidence="11 12" key="1">
    <citation type="submission" date="2022-10" db="EMBL/GenBank/DDBJ databases">
        <title>Sphingomonas sp.</title>
        <authorList>
            <person name="Jin C."/>
        </authorList>
    </citation>
    <scope>NUCLEOTIDE SEQUENCE [LARGE SCALE GENOMIC DNA]</scope>
    <source>
        <strain evidence="11 12">BN140010</strain>
    </source>
</reference>
<comment type="similarity">
    <text evidence="2 8">Belongs to the glycosyl hydrolase 42 family.</text>
</comment>
<dbReference type="InterPro" id="IPR017853">
    <property type="entry name" value="GH"/>
</dbReference>
<evidence type="ECO:0000256" key="8">
    <source>
        <dbReference type="PIRNR" id="PIRNR001084"/>
    </source>
</evidence>
<dbReference type="CDD" id="cd03143">
    <property type="entry name" value="A4_beta-galactosidase_middle_domain"/>
    <property type="match status" value="1"/>
</dbReference>
<dbReference type="Gene3D" id="3.40.50.880">
    <property type="match status" value="1"/>
</dbReference>
<dbReference type="InterPro" id="IPR003476">
    <property type="entry name" value="Glyco_hydro_42"/>
</dbReference>
<sequence length="650" mass="72893">MKLGVCYYPEQWPERMWANDARRMRDLGLSRVRIGEFAWSRIEPQRDRFAWDWYDRAIDTLADAGLELILGTPTATPPKWLIDEHPEILAWDAGSRPRTFGSRRHYCFSSPIYRAESQRITTLVGERYGQHSAVTAWQTDNEYGCHHTILSYSPAATVGFRRWLQKQYGDISALNSAWGTVFWSQEYRSFNEIDLPNQTVTEANPAHRLDHMRFASEEVVAFNREQAAILRRASPGRDIVHNFMGFFAEFDHHAVGADLDAAAWDSYPLGFLDQGDDRPEIKRRYMRQGHPDFAGFHHDLYRGCGGGRMWVLEQQPGPVNWAPNNPAPLPGMVRLWTWEAFAHGAELVSYFRWRQAPFAQEQMHAGLLRPDDVEAPAMPEVRQVAEEIGRLPALGKENARVALLFSYEAQWFLRIQPQGAAFEPLRHVFAYYSVLRGLGLDVDILGPNAAVTGYALVVVPAVAHASDDLIARLAASEAQVLIGCRSGSKTINYQIPADLPPGPLQKLIPLRVSAVESLPAGHVEKAEGGGGIVNWLEHVHADCPVRLSLEGGRGIWFSHQRFHYLAGWPDQTLMRNVLLSIAEESGLSTKNLPDGLRISRRGVIGVAVNYAPEPLRLPEDVSAGAELLLGDWLLPPGDVAIWREAGNQQG</sequence>
<evidence type="ECO:0000313" key="11">
    <source>
        <dbReference type="EMBL" id="MCW3796903.1"/>
    </source>
</evidence>
<dbReference type="InterPro" id="IPR013780">
    <property type="entry name" value="Glyco_hydro_b"/>
</dbReference>
<dbReference type="SUPFAM" id="SSF51011">
    <property type="entry name" value="Glycosyl hydrolase domain"/>
    <property type="match status" value="1"/>
</dbReference>